<reference evidence="1 2" key="1">
    <citation type="submission" date="2020-05" db="EMBL/GenBank/DDBJ databases">
        <title>Whole genome sequencing and identification of novel metabolites from Paenibacillus alvei strain JR949.</title>
        <authorList>
            <person name="Rajendhran J."/>
            <person name="Sree Pranav P."/>
            <person name="Mahalakshmi B."/>
            <person name="Karthikeyan R."/>
        </authorList>
    </citation>
    <scope>NUCLEOTIDE SEQUENCE [LARGE SCALE GENOMIC DNA]</scope>
    <source>
        <strain evidence="1 2">JR949</strain>
    </source>
</reference>
<comment type="caution">
    <text evidence="1">The sequence shown here is derived from an EMBL/GenBank/DDBJ whole genome shotgun (WGS) entry which is preliminary data.</text>
</comment>
<protein>
    <submittedName>
        <fullName evidence="1">Uncharacterized protein</fullName>
    </submittedName>
</protein>
<dbReference type="AlphaFoldDB" id="A0AAP6ZYH1"/>
<gene>
    <name evidence="1" type="ORF">HMI46_07725</name>
</gene>
<organism evidence="1 2">
    <name type="scientific">Paenibacillus alvei</name>
    <name type="common">Bacillus alvei</name>
    <dbReference type="NCBI Taxonomy" id="44250"/>
    <lineage>
        <taxon>Bacteria</taxon>
        <taxon>Bacillati</taxon>
        <taxon>Bacillota</taxon>
        <taxon>Bacilli</taxon>
        <taxon>Bacillales</taxon>
        <taxon>Paenibacillaceae</taxon>
        <taxon>Paenibacillus</taxon>
    </lineage>
</organism>
<proteinExistence type="predicted"/>
<dbReference type="EMBL" id="JABFOR010000006">
    <property type="protein sequence ID" value="NOJ70437.1"/>
    <property type="molecule type" value="Genomic_DNA"/>
</dbReference>
<name>A0AAP6ZYH1_PAEAL</name>
<accession>A0AAP6ZYH1</accession>
<sequence>MLIVPWRMWATEFNNAKILIYIIGYNVDIQALQSISSINEAASINADTVDVIYKIENLFNVQL</sequence>
<evidence type="ECO:0000313" key="2">
    <source>
        <dbReference type="Proteomes" id="UP000552038"/>
    </source>
</evidence>
<dbReference type="Proteomes" id="UP000552038">
    <property type="component" value="Unassembled WGS sequence"/>
</dbReference>
<evidence type="ECO:0000313" key="1">
    <source>
        <dbReference type="EMBL" id="NOJ70437.1"/>
    </source>
</evidence>